<dbReference type="Proteomes" id="UP001055811">
    <property type="component" value="Linkage Group LG07"/>
</dbReference>
<evidence type="ECO:0000313" key="2">
    <source>
        <dbReference type="Proteomes" id="UP001055811"/>
    </source>
</evidence>
<sequence>MSSSSNSDSGEDNDDHGYVVDEELVDETWEDDGKCKESCIDPFLNMLCDDKKLVKSKHNEKDSKDENVIDDDDDFQKPYKPVWAKQDGVRVQEGVGVPKKNDAFEEESVMVEEQGTTIQEEGDGVKEGICVQEEGIGFPEGVTTEEMASAVAQMLDDIEDDDEAEDERKKVVRLLRNSGYENNEIIAVLQEHIDISVPEDASIIDKAVQLE</sequence>
<organism evidence="1 2">
    <name type="scientific">Cichorium intybus</name>
    <name type="common">Chicory</name>
    <dbReference type="NCBI Taxonomy" id="13427"/>
    <lineage>
        <taxon>Eukaryota</taxon>
        <taxon>Viridiplantae</taxon>
        <taxon>Streptophyta</taxon>
        <taxon>Embryophyta</taxon>
        <taxon>Tracheophyta</taxon>
        <taxon>Spermatophyta</taxon>
        <taxon>Magnoliopsida</taxon>
        <taxon>eudicotyledons</taxon>
        <taxon>Gunneridae</taxon>
        <taxon>Pentapetalae</taxon>
        <taxon>asterids</taxon>
        <taxon>campanulids</taxon>
        <taxon>Asterales</taxon>
        <taxon>Asteraceae</taxon>
        <taxon>Cichorioideae</taxon>
        <taxon>Cichorieae</taxon>
        <taxon>Cichoriinae</taxon>
        <taxon>Cichorium</taxon>
    </lineage>
</organism>
<reference evidence="1 2" key="2">
    <citation type="journal article" date="2022" name="Mol. Ecol. Resour.">
        <title>The genomes of chicory, endive, great burdock and yacon provide insights into Asteraceae paleo-polyploidization history and plant inulin production.</title>
        <authorList>
            <person name="Fan W."/>
            <person name="Wang S."/>
            <person name="Wang H."/>
            <person name="Wang A."/>
            <person name="Jiang F."/>
            <person name="Liu H."/>
            <person name="Zhao H."/>
            <person name="Xu D."/>
            <person name="Zhang Y."/>
        </authorList>
    </citation>
    <scope>NUCLEOTIDE SEQUENCE [LARGE SCALE GENOMIC DNA]</scope>
    <source>
        <strain evidence="2">cv. Punajuju</strain>
        <tissue evidence="1">Leaves</tissue>
    </source>
</reference>
<name>A0ACB9ALR4_CICIN</name>
<accession>A0ACB9ALR4</accession>
<dbReference type="EMBL" id="CM042015">
    <property type="protein sequence ID" value="KAI3709375.1"/>
    <property type="molecule type" value="Genomic_DNA"/>
</dbReference>
<comment type="caution">
    <text evidence="1">The sequence shown here is derived from an EMBL/GenBank/DDBJ whole genome shotgun (WGS) entry which is preliminary data.</text>
</comment>
<protein>
    <submittedName>
        <fullName evidence="1">Uncharacterized protein</fullName>
    </submittedName>
</protein>
<reference evidence="2" key="1">
    <citation type="journal article" date="2022" name="Mol. Ecol. Resour.">
        <title>The genomes of chicory, endive, great burdock and yacon provide insights into Asteraceae palaeo-polyploidization history and plant inulin production.</title>
        <authorList>
            <person name="Fan W."/>
            <person name="Wang S."/>
            <person name="Wang H."/>
            <person name="Wang A."/>
            <person name="Jiang F."/>
            <person name="Liu H."/>
            <person name="Zhao H."/>
            <person name="Xu D."/>
            <person name="Zhang Y."/>
        </authorList>
    </citation>
    <scope>NUCLEOTIDE SEQUENCE [LARGE SCALE GENOMIC DNA]</scope>
    <source>
        <strain evidence="2">cv. Punajuju</strain>
    </source>
</reference>
<keyword evidence="2" id="KW-1185">Reference proteome</keyword>
<evidence type="ECO:0000313" key="1">
    <source>
        <dbReference type="EMBL" id="KAI3709375.1"/>
    </source>
</evidence>
<proteinExistence type="predicted"/>
<gene>
    <name evidence="1" type="ORF">L2E82_39136</name>
</gene>